<sequence length="355" mass="37853">MVVVCQYSAVPGHYEPLHNHMLLQWRINGQRGIIKCNLYGWHGYRRPAQINTSRVSGKSAGVVAANNVAASASLAQDRQERVHRDGKAFVSITALSELFGHRPRYTILLPLLTRRSGSHVYNCQPRIYTLINRHPRPLPLPQHPSTAPPPANRPQDTGNKISRRAKIEGKPNIMLGGRTVIMADVHMRGDLHRVPSSHPSSDKPSASASTTAISIGRYTVISVGCTLSPPSRLRNGVQTYYPLRIGDNVFIGPGCVVQAVEIKSHVYVGAGAVLGPFCMVKENCRILPGAHVPGGMVVPAGSVVAGRPGRVVGEVGDGWGVGVKSVGGGGGGGGGLEDGTWVPGGELRELVRSIK</sequence>
<gene>
    <name evidence="1" type="ORF">M8818_002310</name>
</gene>
<dbReference type="Proteomes" id="UP001320706">
    <property type="component" value="Unassembled WGS sequence"/>
</dbReference>
<accession>A0ACC3SHU0</accession>
<protein>
    <submittedName>
        <fullName evidence="1">Uncharacterized protein</fullName>
    </submittedName>
</protein>
<evidence type="ECO:0000313" key="2">
    <source>
        <dbReference type="Proteomes" id="UP001320706"/>
    </source>
</evidence>
<organism evidence="1 2">
    <name type="scientific">Zalaria obscura</name>
    <dbReference type="NCBI Taxonomy" id="2024903"/>
    <lineage>
        <taxon>Eukaryota</taxon>
        <taxon>Fungi</taxon>
        <taxon>Dikarya</taxon>
        <taxon>Ascomycota</taxon>
        <taxon>Pezizomycotina</taxon>
        <taxon>Dothideomycetes</taxon>
        <taxon>Dothideomycetidae</taxon>
        <taxon>Dothideales</taxon>
        <taxon>Zalariaceae</taxon>
        <taxon>Zalaria</taxon>
    </lineage>
</organism>
<evidence type="ECO:0000313" key="1">
    <source>
        <dbReference type="EMBL" id="KAK8214730.1"/>
    </source>
</evidence>
<comment type="caution">
    <text evidence="1">The sequence shown here is derived from an EMBL/GenBank/DDBJ whole genome shotgun (WGS) entry which is preliminary data.</text>
</comment>
<name>A0ACC3SHU0_9PEZI</name>
<keyword evidence="2" id="KW-1185">Reference proteome</keyword>
<dbReference type="EMBL" id="JAMKPW020000010">
    <property type="protein sequence ID" value="KAK8214730.1"/>
    <property type="molecule type" value="Genomic_DNA"/>
</dbReference>
<reference evidence="1" key="1">
    <citation type="submission" date="2024-02" db="EMBL/GenBank/DDBJ databases">
        <title>Metagenome Assembled Genome of Zalaria obscura JY119.</title>
        <authorList>
            <person name="Vighnesh L."/>
            <person name="Jagadeeshwari U."/>
            <person name="Venkata Ramana C."/>
            <person name="Sasikala C."/>
        </authorList>
    </citation>
    <scope>NUCLEOTIDE SEQUENCE</scope>
    <source>
        <strain evidence="1">JY119</strain>
    </source>
</reference>
<proteinExistence type="predicted"/>